<evidence type="ECO:0000313" key="2">
    <source>
        <dbReference type="Proteomes" id="UP001249851"/>
    </source>
</evidence>
<reference evidence="1" key="2">
    <citation type="journal article" date="2023" name="Science">
        <title>Genomic signatures of disease resistance in endangered staghorn corals.</title>
        <authorList>
            <person name="Vollmer S.V."/>
            <person name="Selwyn J.D."/>
            <person name="Despard B.A."/>
            <person name="Roesel C.L."/>
        </authorList>
    </citation>
    <scope>NUCLEOTIDE SEQUENCE</scope>
    <source>
        <strain evidence="1">K2</strain>
    </source>
</reference>
<proteinExistence type="predicted"/>
<accession>A0AAD9UVV2</accession>
<comment type="caution">
    <text evidence="1">The sequence shown here is derived from an EMBL/GenBank/DDBJ whole genome shotgun (WGS) entry which is preliminary data.</text>
</comment>
<dbReference type="Proteomes" id="UP001249851">
    <property type="component" value="Unassembled WGS sequence"/>
</dbReference>
<gene>
    <name evidence="1" type="ORF">P5673_027668</name>
</gene>
<keyword evidence="2" id="KW-1185">Reference proteome</keyword>
<protein>
    <submittedName>
        <fullName evidence="1">Uncharacterized protein</fullName>
    </submittedName>
</protein>
<organism evidence="1 2">
    <name type="scientific">Acropora cervicornis</name>
    <name type="common">Staghorn coral</name>
    <dbReference type="NCBI Taxonomy" id="6130"/>
    <lineage>
        <taxon>Eukaryota</taxon>
        <taxon>Metazoa</taxon>
        <taxon>Cnidaria</taxon>
        <taxon>Anthozoa</taxon>
        <taxon>Hexacorallia</taxon>
        <taxon>Scleractinia</taxon>
        <taxon>Astrocoeniina</taxon>
        <taxon>Acroporidae</taxon>
        <taxon>Acropora</taxon>
    </lineage>
</organism>
<reference evidence="1" key="1">
    <citation type="journal article" date="2023" name="G3 (Bethesda)">
        <title>Whole genome assembly and annotation of the endangered Caribbean coral Acropora cervicornis.</title>
        <authorList>
            <person name="Selwyn J.D."/>
            <person name="Vollmer S.V."/>
        </authorList>
    </citation>
    <scope>NUCLEOTIDE SEQUENCE</scope>
    <source>
        <strain evidence="1">K2</strain>
    </source>
</reference>
<evidence type="ECO:0000313" key="1">
    <source>
        <dbReference type="EMBL" id="KAK2551480.1"/>
    </source>
</evidence>
<sequence length="59" mass="6857">MYAFNFPYKNTDEFLRTVWPFNVEDTSFISLKHKCAVAQKVINLKVVYIILVTNLAACK</sequence>
<dbReference type="AlphaFoldDB" id="A0AAD9UVV2"/>
<name>A0AAD9UVV2_ACRCE</name>
<dbReference type="EMBL" id="JARQWQ010000097">
    <property type="protein sequence ID" value="KAK2551480.1"/>
    <property type="molecule type" value="Genomic_DNA"/>
</dbReference>